<evidence type="ECO:0000256" key="3">
    <source>
        <dbReference type="ARBA" id="ARBA00022679"/>
    </source>
</evidence>
<proteinExistence type="inferred from homology"/>
<reference evidence="7 8" key="1">
    <citation type="journal article" date="2019" name="Int. J. Syst. Evol. Microbiol.">
        <title>The Global Catalogue of Microorganisms (GCM) 10K type strain sequencing project: providing services to taxonomists for standard genome sequencing and annotation.</title>
        <authorList>
            <consortium name="The Broad Institute Genomics Platform"/>
            <consortium name="The Broad Institute Genome Sequencing Center for Infectious Disease"/>
            <person name="Wu L."/>
            <person name="Ma J."/>
        </authorList>
    </citation>
    <scope>NUCLEOTIDE SEQUENCE [LARGE SCALE GENOMIC DNA]</scope>
    <source>
        <strain evidence="7 8">JCM 16240</strain>
    </source>
</reference>
<comment type="similarity">
    <text evidence="1">Belongs to the class IV-like SAM-binding methyltransferase superfamily. RNA methyltransferase TrmH family.</text>
</comment>
<dbReference type="InterPro" id="IPR004384">
    <property type="entry name" value="RNA_MeTrfase_TrmJ/LasT"/>
</dbReference>
<evidence type="ECO:0000256" key="4">
    <source>
        <dbReference type="ARBA" id="ARBA00022691"/>
    </source>
</evidence>
<evidence type="ECO:0000256" key="1">
    <source>
        <dbReference type="ARBA" id="ARBA00007228"/>
    </source>
</evidence>
<comment type="caution">
    <text evidence="7">The sequence shown here is derived from an EMBL/GenBank/DDBJ whole genome shotgun (WGS) entry which is preliminary data.</text>
</comment>
<dbReference type="PIRSF" id="PIRSF004808">
    <property type="entry name" value="LasT"/>
    <property type="match status" value="1"/>
</dbReference>
<feature type="domain" description="tRNA/rRNA methyltransferase SpoU type" evidence="6">
    <location>
        <begin position="20"/>
        <end position="173"/>
    </location>
</feature>
<dbReference type="PANTHER" id="PTHR42786:SF1">
    <property type="entry name" value="TRNA (CYTIDINE_URIDINE-2'-O-)-METHYLTRANSFERASE TRMJ"/>
    <property type="match status" value="1"/>
</dbReference>
<name>A0ABN0U0B3_9BURK</name>
<dbReference type="RefSeq" id="WP_343821569.1">
    <property type="nucleotide sequence ID" value="NZ_BAAAFN010000015.1"/>
</dbReference>
<dbReference type="Pfam" id="PF00588">
    <property type="entry name" value="SpoU_methylase"/>
    <property type="match status" value="1"/>
</dbReference>
<feature type="compositionally biased region" description="Low complexity" evidence="5">
    <location>
        <begin position="269"/>
        <end position="279"/>
    </location>
</feature>
<dbReference type="InterPro" id="IPR029028">
    <property type="entry name" value="Alpha/beta_knot_MTases"/>
</dbReference>
<dbReference type="CDD" id="cd18093">
    <property type="entry name" value="SpoU-like_TrmJ"/>
    <property type="match status" value="1"/>
</dbReference>
<protein>
    <submittedName>
        <fullName evidence="7">RNA methyltransferase</fullName>
    </submittedName>
</protein>
<dbReference type="Gene3D" id="3.40.1280.10">
    <property type="match status" value="1"/>
</dbReference>
<accession>A0ABN0U0B3</accession>
<keyword evidence="4" id="KW-0949">S-adenosyl-L-methionine</keyword>
<feature type="region of interest" description="Disordered" evidence="5">
    <location>
        <begin position="269"/>
        <end position="294"/>
    </location>
</feature>
<evidence type="ECO:0000256" key="5">
    <source>
        <dbReference type="SAM" id="MobiDB-lite"/>
    </source>
</evidence>
<gene>
    <name evidence="7" type="ORF">GCM10009125_24620</name>
</gene>
<keyword evidence="2 7" id="KW-0489">Methyltransferase</keyword>
<keyword evidence="3" id="KW-0808">Transferase</keyword>
<feature type="compositionally biased region" description="Basic and acidic residues" evidence="5">
    <location>
        <begin position="281"/>
        <end position="294"/>
    </location>
</feature>
<dbReference type="SUPFAM" id="SSF75217">
    <property type="entry name" value="alpha/beta knot"/>
    <property type="match status" value="1"/>
</dbReference>
<dbReference type="InterPro" id="IPR029026">
    <property type="entry name" value="tRNA_m1G_MTases_N"/>
</dbReference>
<evidence type="ECO:0000313" key="7">
    <source>
        <dbReference type="EMBL" id="GAA0234755.1"/>
    </source>
</evidence>
<sequence length="294" mass="31611">MTPPVSSDTPARGPDIFARVRFVMVNPTHPGNVGSAARAIKTMGFHDLHLVAPADPDILRQPEAIALASGAGDILDQARTHATLADALGPATLAFALTARARAMGPPPCDIREAAAQSATELARPDTRIAIVLGTERTGLSNEDITLCQRVCHIPANPAYSSLNVSQALQLAAWEMRYALLPLAGEARLPDTHARHDPGTDPASSERVQAMLDHFEQALVAVRFLDPRHPKKLLPRMRQMWTRNRLSTDEVDMVRGMCTAMIRSAGHATAGAARTAPTGLSDEHEHALSPDRHV</sequence>
<dbReference type="PANTHER" id="PTHR42786">
    <property type="entry name" value="TRNA/RRNA METHYLTRANSFERASE"/>
    <property type="match status" value="1"/>
</dbReference>
<evidence type="ECO:0000256" key="2">
    <source>
        <dbReference type="ARBA" id="ARBA00022603"/>
    </source>
</evidence>
<dbReference type="GO" id="GO:0008168">
    <property type="term" value="F:methyltransferase activity"/>
    <property type="evidence" value="ECO:0007669"/>
    <property type="project" value="UniProtKB-KW"/>
</dbReference>
<dbReference type="Gene3D" id="1.10.8.590">
    <property type="match status" value="1"/>
</dbReference>
<evidence type="ECO:0000313" key="8">
    <source>
        <dbReference type="Proteomes" id="UP001501176"/>
    </source>
</evidence>
<evidence type="ECO:0000259" key="6">
    <source>
        <dbReference type="Pfam" id="PF00588"/>
    </source>
</evidence>
<dbReference type="EMBL" id="BAAAFN010000015">
    <property type="protein sequence ID" value="GAA0234755.1"/>
    <property type="molecule type" value="Genomic_DNA"/>
</dbReference>
<keyword evidence="8" id="KW-1185">Reference proteome</keyword>
<organism evidence="7 8">
    <name type="scientific">Castellaniella daejeonensis</name>
    <dbReference type="NCBI Taxonomy" id="659013"/>
    <lineage>
        <taxon>Bacteria</taxon>
        <taxon>Pseudomonadati</taxon>
        <taxon>Pseudomonadota</taxon>
        <taxon>Betaproteobacteria</taxon>
        <taxon>Burkholderiales</taxon>
        <taxon>Alcaligenaceae</taxon>
        <taxon>Castellaniella</taxon>
    </lineage>
</organism>
<dbReference type="Proteomes" id="UP001501176">
    <property type="component" value="Unassembled WGS sequence"/>
</dbReference>
<dbReference type="GO" id="GO:0032259">
    <property type="term" value="P:methylation"/>
    <property type="evidence" value="ECO:0007669"/>
    <property type="project" value="UniProtKB-KW"/>
</dbReference>
<dbReference type="InterPro" id="IPR001537">
    <property type="entry name" value="SpoU_MeTrfase"/>
</dbReference>